<evidence type="ECO:0000256" key="3">
    <source>
        <dbReference type="ARBA" id="ARBA00022884"/>
    </source>
</evidence>
<dbReference type="Pfam" id="PF01479">
    <property type="entry name" value="S4"/>
    <property type="match status" value="1"/>
</dbReference>
<dbReference type="InterPro" id="IPR038237">
    <property type="entry name" value="Ribosomal_eS4_central_sf"/>
</dbReference>
<dbReference type="PANTHER" id="PTHR11581:SF0">
    <property type="entry name" value="SMALL RIBOSOMAL SUBUNIT PROTEIN ES4"/>
    <property type="match status" value="1"/>
</dbReference>
<dbReference type="eggNOG" id="arCOG04093">
    <property type="taxonomic scope" value="Archaea"/>
</dbReference>
<dbReference type="GO" id="GO:0006412">
    <property type="term" value="P:translation"/>
    <property type="evidence" value="ECO:0007669"/>
    <property type="project" value="UniProtKB-UniRule"/>
</dbReference>
<evidence type="ECO:0000256" key="6">
    <source>
        <dbReference type="ARBA" id="ARBA00035272"/>
    </source>
</evidence>
<keyword evidence="13" id="KW-1185">Reference proteome</keyword>
<keyword evidence="3 7" id="KW-0694">RNA-binding</keyword>
<feature type="domain" description="RNA-binding S4" evidence="10">
    <location>
        <begin position="42"/>
        <end position="88"/>
    </location>
</feature>
<dbReference type="HOGENOM" id="CLU_060400_0_0_2"/>
<evidence type="ECO:0000259" key="11">
    <source>
        <dbReference type="Pfam" id="PF08071"/>
    </source>
</evidence>
<dbReference type="STRING" id="1041930.Mtc_1335"/>
<evidence type="ECO:0000259" key="10">
    <source>
        <dbReference type="Pfam" id="PF01479"/>
    </source>
</evidence>
<dbReference type="Pfam" id="PF08071">
    <property type="entry name" value="RS4NT"/>
    <property type="match status" value="1"/>
</dbReference>
<dbReference type="SUPFAM" id="SSF55174">
    <property type="entry name" value="Alpha-L RNA-binding motif"/>
    <property type="match status" value="1"/>
</dbReference>
<reference evidence="12 13" key="1">
    <citation type="journal article" date="2012" name="J. Bacteriol.">
        <title>Complete genome sequence of a thermophilic methanogen, Methanocella conradii HZ254, isolated from Chinese rice field soil.</title>
        <authorList>
            <person name="Lu Z."/>
            <person name="Lu Y."/>
        </authorList>
    </citation>
    <scope>NUCLEOTIDE SEQUENCE [LARGE SCALE GENOMIC DNA]</scope>
    <source>
        <strain evidence="13">DSM 24694 / JCM 17849 / CGMCC 1.5162 / HZ254</strain>
    </source>
</reference>
<protein>
    <recommendedName>
        <fullName evidence="6 7">Small ribosomal subunit protein eS4</fullName>
    </recommendedName>
</protein>
<dbReference type="PROSITE" id="PS50889">
    <property type="entry name" value="S4"/>
    <property type="match status" value="1"/>
</dbReference>
<dbReference type="NCBIfam" id="NF003312">
    <property type="entry name" value="PRK04313.1"/>
    <property type="match status" value="1"/>
</dbReference>
<name>H8IAJ2_METCZ</name>
<dbReference type="InterPro" id="IPR014722">
    <property type="entry name" value="Rib_uL2_dom2"/>
</dbReference>
<evidence type="ECO:0000256" key="7">
    <source>
        <dbReference type="HAMAP-Rule" id="MF_00485"/>
    </source>
</evidence>
<keyword evidence="4 7" id="KW-0689">Ribosomal protein</keyword>
<dbReference type="AlphaFoldDB" id="H8IAJ2"/>
<evidence type="ECO:0000256" key="1">
    <source>
        <dbReference type="ARBA" id="ARBA00007500"/>
    </source>
</evidence>
<feature type="domain" description="Small ribosomal subunit protein eS4 central region" evidence="9">
    <location>
        <begin position="94"/>
        <end position="164"/>
    </location>
</feature>
<sequence length="236" mass="26038">MTGKHHLKRVAAPRSWPIAKKTSKWVAKPSPGPHSEEYGMPLIIVLRDMLHLADKAKEIRQILHEGKVLVDGKVRKDHRFPVGLFDVISIPELNANYRVMIGQDGKFKLVPIADAGMKLLKIVNKTMVPGGKIQLGFHDGTTMLASNDYHTKDSLVLKVPEKSIDQHLKYEVGSMAFVIDGKHAGTLGKIKDIRVIKSTTPNRVTISTPQGDFDTVEKYVIVVGRDAPAVDLGVKA</sequence>
<organism evidence="12 13">
    <name type="scientific">Methanocella conradii (strain DSM 24694 / JCM 17849 / CGMCC 1.5162 / HZ254)</name>
    <dbReference type="NCBI Taxonomy" id="1041930"/>
    <lineage>
        <taxon>Archaea</taxon>
        <taxon>Methanobacteriati</taxon>
        <taxon>Methanobacteriota</taxon>
        <taxon>Stenosarchaea group</taxon>
        <taxon>Methanomicrobia</taxon>
        <taxon>Methanocellales</taxon>
        <taxon>Methanocellaceae</taxon>
        <taxon>Methanocella</taxon>
    </lineage>
</organism>
<dbReference type="PANTHER" id="PTHR11581">
    <property type="entry name" value="30S/40S RIBOSOMAL PROTEIN S4"/>
    <property type="match status" value="1"/>
</dbReference>
<evidence type="ECO:0000256" key="8">
    <source>
        <dbReference type="PROSITE-ProRule" id="PRU00182"/>
    </source>
</evidence>
<evidence type="ECO:0000259" key="9">
    <source>
        <dbReference type="Pfam" id="PF00900"/>
    </source>
</evidence>
<dbReference type="FunFam" id="3.10.290.10:FF:000002">
    <property type="entry name" value="40S ribosomal protein S4"/>
    <property type="match status" value="1"/>
</dbReference>
<dbReference type="InterPro" id="IPR000876">
    <property type="entry name" value="Ribosomal_eS4"/>
</dbReference>
<dbReference type="InterPro" id="IPR036986">
    <property type="entry name" value="S4_RNA-bd_sf"/>
</dbReference>
<dbReference type="OrthoDB" id="372073at2157"/>
<dbReference type="EMBL" id="CP003243">
    <property type="protein sequence ID" value="AFD00089.1"/>
    <property type="molecule type" value="Genomic_DNA"/>
</dbReference>
<dbReference type="PROSITE" id="PS00528">
    <property type="entry name" value="RIBOSOMAL_S4E"/>
    <property type="match status" value="1"/>
</dbReference>
<evidence type="ECO:0000256" key="2">
    <source>
        <dbReference type="ARBA" id="ARBA00022730"/>
    </source>
</evidence>
<feature type="domain" description="Small ribosomal subunit protein eS4 N-terminal" evidence="11">
    <location>
        <begin position="1"/>
        <end position="36"/>
    </location>
</feature>
<dbReference type="GO" id="GO:0019843">
    <property type="term" value="F:rRNA binding"/>
    <property type="evidence" value="ECO:0007669"/>
    <property type="project" value="UniProtKB-KW"/>
</dbReference>
<keyword evidence="5 7" id="KW-0687">Ribonucleoprotein</keyword>
<dbReference type="Pfam" id="PF00900">
    <property type="entry name" value="Ribosomal_S4e"/>
    <property type="match status" value="1"/>
</dbReference>
<evidence type="ECO:0000313" key="13">
    <source>
        <dbReference type="Proteomes" id="UP000005233"/>
    </source>
</evidence>
<dbReference type="InterPro" id="IPR013845">
    <property type="entry name" value="Ribosomal_eS4_central_region"/>
</dbReference>
<dbReference type="KEGG" id="mez:Mtc_1335"/>
<dbReference type="GO" id="GO:0022627">
    <property type="term" value="C:cytosolic small ribosomal subunit"/>
    <property type="evidence" value="ECO:0007669"/>
    <property type="project" value="TreeGrafter"/>
</dbReference>
<keyword evidence="2 8" id="KW-0699">rRNA-binding</keyword>
<dbReference type="InterPro" id="IPR013843">
    <property type="entry name" value="Ribosomal_eS4_N"/>
</dbReference>
<dbReference type="Proteomes" id="UP000005233">
    <property type="component" value="Chromosome"/>
</dbReference>
<proteinExistence type="inferred from homology"/>
<dbReference type="CDD" id="cd00165">
    <property type="entry name" value="S4"/>
    <property type="match status" value="1"/>
</dbReference>
<accession>H8IAJ2</accession>
<dbReference type="RefSeq" id="WP_014405926.1">
    <property type="nucleotide sequence ID" value="NC_017034.1"/>
</dbReference>
<dbReference type="PIRSF" id="PIRSF002116">
    <property type="entry name" value="Ribosomal_S4"/>
    <property type="match status" value="1"/>
</dbReference>
<dbReference type="InterPro" id="IPR002942">
    <property type="entry name" value="S4_RNA-bd"/>
</dbReference>
<dbReference type="GO" id="GO:0003735">
    <property type="term" value="F:structural constituent of ribosome"/>
    <property type="evidence" value="ECO:0007669"/>
    <property type="project" value="InterPro"/>
</dbReference>
<dbReference type="InterPro" id="IPR041982">
    <property type="entry name" value="Ribosomal_eS4_KOW"/>
</dbReference>
<dbReference type="Gene3D" id="2.40.50.740">
    <property type="match status" value="1"/>
</dbReference>
<dbReference type="HAMAP" id="MF_00485">
    <property type="entry name" value="Ribosomal_eS4"/>
    <property type="match status" value="1"/>
</dbReference>
<dbReference type="Gene3D" id="3.10.290.10">
    <property type="entry name" value="RNA-binding S4 domain"/>
    <property type="match status" value="1"/>
</dbReference>
<evidence type="ECO:0000256" key="5">
    <source>
        <dbReference type="ARBA" id="ARBA00023274"/>
    </source>
</evidence>
<comment type="similarity">
    <text evidence="1 7">Belongs to the eukaryotic ribosomal protein eS4 family.</text>
</comment>
<gene>
    <name evidence="7 12" type="primary">rps4e</name>
    <name evidence="12" type="ordered locus">Mtc_1335</name>
</gene>
<dbReference type="CDD" id="cd06087">
    <property type="entry name" value="KOW_RPS4"/>
    <property type="match status" value="1"/>
</dbReference>
<dbReference type="GeneID" id="11971462"/>
<dbReference type="Gene3D" id="2.30.30.30">
    <property type="match status" value="1"/>
</dbReference>
<evidence type="ECO:0000313" key="12">
    <source>
        <dbReference type="EMBL" id="AFD00089.1"/>
    </source>
</evidence>
<evidence type="ECO:0000256" key="4">
    <source>
        <dbReference type="ARBA" id="ARBA00022980"/>
    </source>
</evidence>
<dbReference type="InterPro" id="IPR018199">
    <property type="entry name" value="Ribosomal_eS4_N_CS"/>
</dbReference>